<dbReference type="EMBL" id="JAWHQM010000004">
    <property type="protein sequence ID" value="KAK5627057.1"/>
    <property type="molecule type" value="Genomic_DNA"/>
</dbReference>
<accession>A0AAN7UFS1</accession>
<organism evidence="3 4">
    <name type="scientific">Xylaria bambusicola</name>
    <dbReference type="NCBI Taxonomy" id="326684"/>
    <lineage>
        <taxon>Eukaryota</taxon>
        <taxon>Fungi</taxon>
        <taxon>Dikarya</taxon>
        <taxon>Ascomycota</taxon>
        <taxon>Pezizomycotina</taxon>
        <taxon>Sordariomycetes</taxon>
        <taxon>Xylariomycetidae</taxon>
        <taxon>Xylariales</taxon>
        <taxon>Xylariaceae</taxon>
        <taxon>Xylaria</taxon>
    </lineage>
</organism>
<feature type="region of interest" description="Disordered" evidence="1">
    <location>
        <begin position="1"/>
        <end position="25"/>
    </location>
</feature>
<proteinExistence type="predicted"/>
<sequence length="110" mass="12957">MNWEELDTLETHDLEKRSAPETAEEGRMRWDEFLRLRFIAGGDEDFDYRSVDEDDEFDALERREQEDAWFDNEEPGWVGESDYDDEAELKGEGKKSVERPLTGETGVQDF</sequence>
<name>A0AAN7UFS1_9PEZI</name>
<evidence type="ECO:0000313" key="4">
    <source>
        <dbReference type="Proteomes" id="UP001305414"/>
    </source>
</evidence>
<reference evidence="3 4" key="1">
    <citation type="submission" date="2023-10" db="EMBL/GenBank/DDBJ databases">
        <title>Draft genome sequence of Xylaria bambusicola isolate GMP-LS, the root and basal stem rot pathogen of sugarcane in Indonesia.</title>
        <authorList>
            <person name="Selvaraj P."/>
            <person name="Muralishankar V."/>
            <person name="Muruganantham S."/>
            <person name="Sp S."/>
            <person name="Haryani S."/>
            <person name="Lau K.J.X."/>
            <person name="Naqvi N.I."/>
        </authorList>
    </citation>
    <scope>NUCLEOTIDE SEQUENCE [LARGE SCALE GENOMIC DNA]</scope>
    <source>
        <strain evidence="3">GMP-LS</strain>
    </source>
</reference>
<feature type="compositionally biased region" description="Basic and acidic residues" evidence="1">
    <location>
        <begin position="9"/>
        <end position="25"/>
    </location>
</feature>
<dbReference type="Pfam" id="PF09747">
    <property type="entry name" value="CCD97-like_C"/>
    <property type="match status" value="1"/>
</dbReference>
<dbReference type="Proteomes" id="UP001305414">
    <property type="component" value="Unassembled WGS sequence"/>
</dbReference>
<evidence type="ECO:0000313" key="3">
    <source>
        <dbReference type="EMBL" id="KAK5627057.1"/>
    </source>
</evidence>
<feature type="compositionally biased region" description="Basic and acidic residues" evidence="1">
    <location>
        <begin position="88"/>
        <end position="98"/>
    </location>
</feature>
<dbReference type="AlphaFoldDB" id="A0AAN7UFS1"/>
<keyword evidence="4" id="KW-1185">Reference proteome</keyword>
<comment type="caution">
    <text evidence="3">The sequence shown here is derived from an EMBL/GenBank/DDBJ whole genome shotgun (WGS) entry which is preliminary data.</text>
</comment>
<dbReference type="InterPro" id="IPR040233">
    <property type="entry name" value="CCD97-like_C"/>
</dbReference>
<evidence type="ECO:0000256" key="1">
    <source>
        <dbReference type="SAM" id="MobiDB-lite"/>
    </source>
</evidence>
<gene>
    <name evidence="3" type="ORF">RRF57_002772</name>
</gene>
<evidence type="ECO:0000259" key="2">
    <source>
        <dbReference type="Pfam" id="PF09747"/>
    </source>
</evidence>
<protein>
    <recommendedName>
        <fullName evidence="2">CCD97-like C-terminal domain-containing protein</fullName>
    </recommendedName>
</protein>
<feature type="region of interest" description="Disordered" evidence="1">
    <location>
        <begin position="65"/>
        <end position="110"/>
    </location>
</feature>
<feature type="domain" description="CCD97-like C-terminal" evidence="2">
    <location>
        <begin position="13"/>
        <end position="73"/>
    </location>
</feature>